<gene>
    <name evidence="6" type="ORF">CZ674_05150</name>
</gene>
<dbReference type="Proteomes" id="UP000195787">
    <property type="component" value="Unassembled WGS sequence"/>
</dbReference>
<dbReference type="InterPro" id="IPR006336">
    <property type="entry name" value="GCS2"/>
</dbReference>
<evidence type="ECO:0000256" key="5">
    <source>
        <dbReference type="HAMAP-Rule" id="MF_01609"/>
    </source>
</evidence>
<evidence type="ECO:0000256" key="4">
    <source>
        <dbReference type="ARBA" id="ARBA00048819"/>
    </source>
</evidence>
<dbReference type="InterPro" id="IPR011793">
    <property type="entry name" value="YbdK"/>
</dbReference>
<reference evidence="6 7" key="1">
    <citation type="submission" date="2017-02" db="EMBL/GenBank/DDBJ databases">
        <authorList>
            <person name="Peterson S.W."/>
        </authorList>
    </citation>
    <scope>NUCLEOTIDE SEQUENCE [LARGE SCALE GENOMIC DNA]</scope>
    <source>
        <strain evidence="6 7">LMG 22410</strain>
    </source>
</reference>
<protein>
    <recommendedName>
        <fullName evidence="5">Putative glutamate--cysteine ligase 2</fullName>
        <ecNumber evidence="5">6.3.2.2</ecNumber>
    </recommendedName>
    <alternativeName>
        <fullName evidence="5">Gamma-glutamylcysteine synthetase 2</fullName>
        <shortName evidence="5">GCS 2</shortName>
        <shortName evidence="5">Gamma-GCS 2</shortName>
    </alternativeName>
</protein>
<dbReference type="PANTHER" id="PTHR36510:SF1">
    <property type="entry name" value="GLUTAMATE--CYSTEINE LIGASE 2-RELATED"/>
    <property type="match status" value="1"/>
</dbReference>
<dbReference type="PANTHER" id="PTHR36510">
    <property type="entry name" value="GLUTAMATE--CYSTEINE LIGASE 2-RELATED"/>
    <property type="match status" value="1"/>
</dbReference>
<sequence length="363" mass="38683">MDFATSASGTIGIEWELQLVDPSSRALVGCAQQFVSTLGDQRVKSEFFTNTIELVTGVHVGVDAAVAELEGLRDSVLAHAEASGLALVGMGIHPAAHWRDQRVSDDDMYRRLLAKASSWGARQIILGVHTHIGVDDRETAIALQRSLVGSLPLVLALSASSPFWHGTDTGFDSQRTMIFQQLPNAGLPPVFASWADYEAAAADLIDCGAVDSVNELRWDVRPAAAFGTVESRIADGATSIAEVAAVSALTAALAEEARRASVSQSATQQLPEWLLRENRWRAARYGLEAEIVIEKGRTAPVRTAAAEAVDRLMPIADEIGAAAALQQVPRILSTGNAASRQRRGAEAGGMHSVVDMLIDDLRA</sequence>
<dbReference type="GO" id="GO:0005524">
    <property type="term" value="F:ATP binding"/>
    <property type="evidence" value="ECO:0007669"/>
    <property type="project" value="UniProtKB-KW"/>
</dbReference>
<comment type="similarity">
    <text evidence="5">Belongs to the glutamate--cysteine ligase type 2 family. YbdK subfamily.</text>
</comment>
<dbReference type="AlphaFoldDB" id="A0A1R4FLR6"/>
<dbReference type="EC" id="6.3.2.2" evidence="5"/>
<keyword evidence="1 5" id="KW-0436">Ligase</keyword>
<dbReference type="RefSeq" id="WP_159456909.1">
    <property type="nucleotide sequence ID" value="NZ_FUHU01000026.1"/>
</dbReference>
<accession>A0A1R4FLR6</accession>
<dbReference type="Gene3D" id="3.30.590.20">
    <property type="match status" value="1"/>
</dbReference>
<evidence type="ECO:0000256" key="1">
    <source>
        <dbReference type="ARBA" id="ARBA00022598"/>
    </source>
</evidence>
<keyword evidence="2 5" id="KW-0547">Nucleotide-binding</keyword>
<comment type="catalytic activity">
    <reaction evidence="4 5">
        <text>L-cysteine + L-glutamate + ATP = gamma-L-glutamyl-L-cysteine + ADP + phosphate + H(+)</text>
        <dbReference type="Rhea" id="RHEA:13285"/>
        <dbReference type="ChEBI" id="CHEBI:15378"/>
        <dbReference type="ChEBI" id="CHEBI:29985"/>
        <dbReference type="ChEBI" id="CHEBI:30616"/>
        <dbReference type="ChEBI" id="CHEBI:35235"/>
        <dbReference type="ChEBI" id="CHEBI:43474"/>
        <dbReference type="ChEBI" id="CHEBI:58173"/>
        <dbReference type="ChEBI" id="CHEBI:456216"/>
        <dbReference type="EC" id="6.3.2.2"/>
    </reaction>
</comment>
<dbReference type="GO" id="GO:0004357">
    <property type="term" value="F:glutamate-cysteine ligase activity"/>
    <property type="evidence" value="ECO:0007669"/>
    <property type="project" value="UniProtKB-EC"/>
</dbReference>
<dbReference type="SUPFAM" id="SSF55931">
    <property type="entry name" value="Glutamine synthetase/guanido kinase"/>
    <property type="match status" value="1"/>
</dbReference>
<keyword evidence="7" id="KW-1185">Reference proteome</keyword>
<comment type="function">
    <text evidence="5">ATP-dependent carboxylate-amine ligase which exhibits weak glutamate--cysteine ligase activity.</text>
</comment>
<dbReference type="HAMAP" id="MF_01609">
    <property type="entry name" value="Glu_cys_ligase_2"/>
    <property type="match status" value="1"/>
</dbReference>
<evidence type="ECO:0000313" key="6">
    <source>
        <dbReference type="EMBL" id="SJM56771.1"/>
    </source>
</evidence>
<proteinExistence type="inferred from homology"/>
<organism evidence="6 7">
    <name type="scientific">Agrococcus casei LMG 22410</name>
    <dbReference type="NCBI Taxonomy" id="1255656"/>
    <lineage>
        <taxon>Bacteria</taxon>
        <taxon>Bacillati</taxon>
        <taxon>Actinomycetota</taxon>
        <taxon>Actinomycetes</taxon>
        <taxon>Micrococcales</taxon>
        <taxon>Microbacteriaceae</taxon>
        <taxon>Agrococcus</taxon>
    </lineage>
</organism>
<dbReference type="GO" id="GO:0042398">
    <property type="term" value="P:modified amino acid biosynthetic process"/>
    <property type="evidence" value="ECO:0007669"/>
    <property type="project" value="InterPro"/>
</dbReference>
<dbReference type="OrthoDB" id="9769628at2"/>
<dbReference type="GeneID" id="303172596"/>
<evidence type="ECO:0000313" key="7">
    <source>
        <dbReference type="Proteomes" id="UP000195787"/>
    </source>
</evidence>
<dbReference type="EMBL" id="FUHU01000026">
    <property type="protein sequence ID" value="SJM56771.1"/>
    <property type="molecule type" value="Genomic_DNA"/>
</dbReference>
<keyword evidence="3 5" id="KW-0067">ATP-binding</keyword>
<dbReference type="InterPro" id="IPR050141">
    <property type="entry name" value="GCL_type2/YbdK_subfam"/>
</dbReference>
<dbReference type="Pfam" id="PF04107">
    <property type="entry name" value="GCS2"/>
    <property type="match status" value="1"/>
</dbReference>
<dbReference type="NCBIfam" id="TIGR02050">
    <property type="entry name" value="gshA_cyan_rel"/>
    <property type="match status" value="1"/>
</dbReference>
<evidence type="ECO:0000256" key="3">
    <source>
        <dbReference type="ARBA" id="ARBA00022840"/>
    </source>
</evidence>
<name>A0A1R4FLR6_9MICO</name>
<dbReference type="InterPro" id="IPR014746">
    <property type="entry name" value="Gln_synth/guanido_kin_cat_dom"/>
</dbReference>
<evidence type="ECO:0000256" key="2">
    <source>
        <dbReference type="ARBA" id="ARBA00022741"/>
    </source>
</evidence>